<accession>A0A0D8XP95</accession>
<proteinExistence type="predicted"/>
<dbReference type="EMBL" id="KN716357">
    <property type="protein sequence ID" value="KJH46350.1"/>
    <property type="molecule type" value="Genomic_DNA"/>
</dbReference>
<evidence type="ECO:0000313" key="2">
    <source>
        <dbReference type="Proteomes" id="UP000053766"/>
    </source>
</evidence>
<protein>
    <submittedName>
        <fullName evidence="1">Uncharacterized protein</fullName>
    </submittedName>
</protein>
<reference evidence="1 2" key="1">
    <citation type="submission" date="2013-11" db="EMBL/GenBank/DDBJ databases">
        <title>Draft genome of the bovine lungworm Dictyocaulus viviparus.</title>
        <authorList>
            <person name="Mitreva M."/>
        </authorList>
    </citation>
    <scope>NUCLEOTIDE SEQUENCE [LARGE SCALE GENOMIC DNA]</scope>
    <source>
        <strain evidence="1 2">HannoverDv2000</strain>
    </source>
</reference>
<evidence type="ECO:0000313" key="1">
    <source>
        <dbReference type="EMBL" id="KJH46350.1"/>
    </source>
</evidence>
<sequence length="121" mass="14255">MDVVLILHTITYNTSRFTMLEYYKIIAFEKLSIGCAECSYREIVLDEHNTTSERCEFTKLTNVDIALLRNVYSIPFRIQYLSEIRRPSNNLSVKYPNMNSIRINCYCIKVKSLRLSQTKLE</sequence>
<dbReference type="AlphaFoldDB" id="A0A0D8XP95"/>
<organism evidence="1 2">
    <name type="scientific">Dictyocaulus viviparus</name>
    <name type="common">Bovine lungworm</name>
    <dbReference type="NCBI Taxonomy" id="29172"/>
    <lineage>
        <taxon>Eukaryota</taxon>
        <taxon>Metazoa</taxon>
        <taxon>Ecdysozoa</taxon>
        <taxon>Nematoda</taxon>
        <taxon>Chromadorea</taxon>
        <taxon>Rhabditida</taxon>
        <taxon>Rhabditina</taxon>
        <taxon>Rhabditomorpha</taxon>
        <taxon>Strongyloidea</taxon>
        <taxon>Metastrongylidae</taxon>
        <taxon>Dictyocaulus</taxon>
    </lineage>
</organism>
<keyword evidence="2" id="KW-1185">Reference proteome</keyword>
<name>A0A0D8XP95_DICVI</name>
<reference evidence="2" key="2">
    <citation type="journal article" date="2016" name="Sci. Rep.">
        <title>Dictyocaulus viviparus genome, variome and transcriptome elucidate lungworm biology and support future intervention.</title>
        <authorList>
            <person name="McNulty S.N."/>
            <person name="Strube C."/>
            <person name="Rosa B.A."/>
            <person name="Martin J.C."/>
            <person name="Tyagi R."/>
            <person name="Choi Y.J."/>
            <person name="Wang Q."/>
            <person name="Hallsworth Pepin K."/>
            <person name="Zhang X."/>
            <person name="Ozersky P."/>
            <person name="Wilson R.K."/>
            <person name="Sternberg P.W."/>
            <person name="Gasser R.B."/>
            <person name="Mitreva M."/>
        </authorList>
    </citation>
    <scope>NUCLEOTIDE SEQUENCE [LARGE SCALE GENOMIC DNA]</scope>
    <source>
        <strain evidence="2">HannoverDv2000</strain>
    </source>
</reference>
<dbReference type="Proteomes" id="UP000053766">
    <property type="component" value="Unassembled WGS sequence"/>
</dbReference>
<gene>
    <name evidence="1" type="ORF">DICVIV_07592</name>
</gene>